<evidence type="ECO:0000256" key="1">
    <source>
        <dbReference type="ARBA" id="ARBA00023015"/>
    </source>
</evidence>
<dbReference type="InterPro" id="IPR009057">
    <property type="entry name" value="Homeodomain-like_sf"/>
</dbReference>
<reference evidence="5 6" key="1">
    <citation type="submission" date="2024-09" db="EMBL/GenBank/DDBJ databases">
        <authorList>
            <person name="Sun Q."/>
            <person name="Mori K."/>
        </authorList>
    </citation>
    <scope>NUCLEOTIDE SEQUENCE [LARGE SCALE GENOMIC DNA]</scope>
    <source>
        <strain evidence="5 6">CCM 7759</strain>
    </source>
</reference>
<accession>A0ABV6DJ82</accession>
<dbReference type="PANTHER" id="PTHR43280:SF28">
    <property type="entry name" value="HTH-TYPE TRANSCRIPTIONAL ACTIVATOR RHAS"/>
    <property type="match status" value="1"/>
</dbReference>
<dbReference type="Proteomes" id="UP001589776">
    <property type="component" value="Unassembled WGS sequence"/>
</dbReference>
<dbReference type="SUPFAM" id="SSF51215">
    <property type="entry name" value="Regulatory protein AraC"/>
    <property type="match status" value="1"/>
</dbReference>
<dbReference type="PROSITE" id="PS01124">
    <property type="entry name" value="HTH_ARAC_FAMILY_2"/>
    <property type="match status" value="1"/>
</dbReference>
<dbReference type="Gene3D" id="1.10.10.60">
    <property type="entry name" value="Homeodomain-like"/>
    <property type="match status" value="2"/>
</dbReference>
<dbReference type="InterPro" id="IPR037923">
    <property type="entry name" value="HTH-like"/>
</dbReference>
<keyword evidence="6" id="KW-1185">Reference proteome</keyword>
<evidence type="ECO:0000256" key="2">
    <source>
        <dbReference type="ARBA" id="ARBA00023125"/>
    </source>
</evidence>
<sequence>MPSLLEPAYMGSRNFFMSYRSETKNENWLMLHAHQGIELLYVHQGAGTVTLERKQYRLQPGTLFCFQPYQLHKVEVPPLADASYIRTNVTFDPRVIEAYLAPFPKLQSFVRLLAKGTLTEQVFTFAAGDHRFEELLGGYDKARSSVRDEHQEEERALFLLTLLRHLQMEVFPEQALGFPNAEKASGHVERILDWIESRFRLPFELGAMAEELHLSPYHLSHLFKRHTGVTLSDYIAGRRVREACALLANTDKSVGEIAREVGGFSAPYFCQMFKKHKGVTPQSYRAAIRQAYR</sequence>
<dbReference type="InterPro" id="IPR014710">
    <property type="entry name" value="RmlC-like_jellyroll"/>
</dbReference>
<organism evidence="5 6">
    <name type="scientific">Paenibacillus chartarius</name>
    <dbReference type="NCBI Taxonomy" id="747481"/>
    <lineage>
        <taxon>Bacteria</taxon>
        <taxon>Bacillati</taxon>
        <taxon>Bacillota</taxon>
        <taxon>Bacilli</taxon>
        <taxon>Bacillales</taxon>
        <taxon>Paenibacillaceae</taxon>
        <taxon>Paenibacillus</taxon>
    </lineage>
</organism>
<evidence type="ECO:0000313" key="5">
    <source>
        <dbReference type="EMBL" id="MFC0212685.1"/>
    </source>
</evidence>
<dbReference type="SMART" id="SM00342">
    <property type="entry name" value="HTH_ARAC"/>
    <property type="match status" value="1"/>
</dbReference>
<keyword evidence="3" id="KW-0804">Transcription</keyword>
<evidence type="ECO:0000259" key="4">
    <source>
        <dbReference type="PROSITE" id="PS01124"/>
    </source>
</evidence>
<dbReference type="EMBL" id="JBHLWN010000031">
    <property type="protein sequence ID" value="MFC0212685.1"/>
    <property type="molecule type" value="Genomic_DNA"/>
</dbReference>
<protein>
    <submittedName>
        <fullName evidence="5">AraC family transcriptional regulator</fullName>
    </submittedName>
</protein>
<dbReference type="InterPro" id="IPR003313">
    <property type="entry name" value="AraC-bd"/>
</dbReference>
<dbReference type="InterPro" id="IPR018060">
    <property type="entry name" value="HTH_AraC"/>
</dbReference>
<dbReference type="PANTHER" id="PTHR43280">
    <property type="entry name" value="ARAC-FAMILY TRANSCRIPTIONAL REGULATOR"/>
    <property type="match status" value="1"/>
</dbReference>
<proteinExistence type="predicted"/>
<dbReference type="Pfam" id="PF12833">
    <property type="entry name" value="HTH_18"/>
    <property type="match status" value="1"/>
</dbReference>
<gene>
    <name evidence="5" type="ORF">ACFFK0_09435</name>
</gene>
<comment type="caution">
    <text evidence="5">The sequence shown here is derived from an EMBL/GenBank/DDBJ whole genome shotgun (WGS) entry which is preliminary data.</text>
</comment>
<feature type="domain" description="HTH araC/xylS-type" evidence="4">
    <location>
        <begin position="189"/>
        <end position="287"/>
    </location>
</feature>
<name>A0ABV6DJ82_9BACL</name>
<dbReference type="Pfam" id="PF02311">
    <property type="entry name" value="AraC_binding"/>
    <property type="match status" value="1"/>
</dbReference>
<keyword evidence="2" id="KW-0238">DNA-binding</keyword>
<dbReference type="SUPFAM" id="SSF46689">
    <property type="entry name" value="Homeodomain-like"/>
    <property type="match status" value="2"/>
</dbReference>
<evidence type="ECO:0000313" key="6">
    <source>
        <dbReference type="Proteomes" id="UP001589776"/>
    </source>
</evidence>
<dbReference type="RefSeq" id="WP_377469889.1">
    <property type="nucleotide sequence ID" value="NZ_JBHLWN010000031.1"/>
</dbReference>
<evidence type="ECO:0000256" key="3">
    <source>
        <dbReference type="ARBA" id="ARBA00023163"/>
    </source>
</evidence>
<keyword evidence="1" id="KW-0805">Transcription regulation</keyword>
<dbReference type="Gene3D" id="2.60.120.10">
    <property type="entry name" value="Jelly Rolls"/>
    <property type="match status" value="1"/>
</dbReference>